<evidence type="ECO:0000313" key="3">
    <source>
        <dbReference type="Proteomes" id="UP000183945"/>
    </source>
</evidence>
<proteinExistence type="predicted"/>
<feature type="transmembrane region" description="Helical" evidence="1">
    <location>
        <begin position="12"/>
        <end position="34"/>
    </location>
</feature>
<dbReference type="OrthoDB" id="1450420at2"/>
<evidence type="ECO:0000256" key="1">
    <source>
        <dbReference type="SAM" id="Phobius"/>
    </source>
</evidence>
<dbReference type="RefSeq" id="WP_072878615.1">
    <property type="nucleotide sequence ID" value="NZ_FQVT01000004.1"/>
</dbReference>
<dbReference type="Proteomes" id="UP000183945">
    <property type="component" value="Unassembled WGS sequence"/>
</dbReference>
<keyword evidence="1" id="KW-0812">Transmembrane</keyword>
<keyword evidence="3" id="KW-1185">Reference proteome</keyword>
<name>A0A1M5GDS6_SALEC</name>
<dbReference type="EMBL" id="FQVT01000004">
    <property type="protein sequence ID" value="SHG01893.1"/>
    <property type="molecule type" value="Genomic_DNA"/>
</dbReference>
<keyword evidence="1" id="KW-1133">Transmembrane helix</keyword>
<feature type="transmembrane region" description="Helical" evidence="1">
    <location>
        <begin position="54"/>
        <end position="75"/>
    </location>
</feature>
<dbReference type="STRING" id="1073325.SAMN05444483_104116"/>
<protein>
    <submittedName>
        <fullName evidence="2">Uncharacterized protein</fullName>
    </submittedName>
</protein>
<evidence type="ECO:0000313" key="2">
    <source>
        <dbReference type="EMBL" id="SHG01893.1"/>
    </source>
</evidence>
<sequence length="88" mass="10342">MKFKEMIAKKAFWKSVVLLGVGFLIVYNLVSMLFEYGGFDFNRFFTERTENGKLFRFILGQLLAAFSYGFIIAFGQFRMRGKKDKDKK</sequence>
<gene>
    <name evidence="2" type="ORF">SAMN05444483_104116</name>
</gene>
<keyword evidence="1" id="KW-0472">Membrane</keyword>
<accession>A0A1M5GDS6</accession>
<dbReference type="AlphaFoldDB" id="A0A1M5GDS6"/>
<reference evidence="3" key="1">
    <citation type="submission" date="2016-11" db="EMBL/GenBank/DDBJ databases">
        <authorList>
            <person name="Varghese N."/>
            <person name="Submissions S."/>
        </authorList>
    </citation>
    <scope>NUCLEOTIDE SEQUENCE [LARGE SCALE GENOMIC DNA]</scope>
    <source>
        <strain evidence="3">DSM 24579</strain>
    </source>
</reference>
<organism evidence="2 3">
    <name type="scientific">Salegentibacter echinorum</name>
    <dbReference type="NCBI Taxonomy" id="1073325"/>
    <lineage>
        <taxon>Bacteria</taxon>
        <taxon>Pseudomonadati</taxon>
        <taxon>Bacteroidota</taxon>
        <taxon>Flavobacteriia</taxon>
        <taxon>Flavobacteriales</taxon>
        <taxon>Flavobacteriaceae</taxon>
        <taxon>Salegentibacter</taxon>
    </lineage>
</organism>